<evidence type="ECO:0000256" key="15">
    <source>
        <dbReference type="ARBA" id="ARBA00032739"/>
    </source>
</evidence>
<dbReference type="GO" id="GO:0005743">
    <property type="term" value="C:mitochondrial inner membrane"/>
    <property type="evidence" value="ECO:0007669"/>
    <property type="project" value="UniProtKB-SubCell"/>
</dbReference>
<feature type="compositionally biased region" description="Low complexity" evidence="17">
    <location>
        <begin position="1"/>
        <end position="19"/>
    </location>
</feature>
<comment type="function">
    <text evidence="1">Accessory subunit of the mitochondrial membrane respiratory chain NADH dehydrogenase (Complex I), that is believed not to be involved in catalysis. Complex I functions in the transfer of electrons from NADH to the respiratory chain. The immediate electron acceptor for the enzyme is believed to be ubiquinone.</text>
</comment>
<evidence type="ECO:0000256" key="2">
    <source>
        <dbReference type="ARBA" id="ARBA00004569"/>
    </source>
</evidence>
<dbReference type="InterPro" id="IPR019342">
    <property type="entry name" value="NADH_UbQ_OxRdtase_FeS-su5"/>
</dbReference>
<comment type="subcellular location">
    <subcellularLocation>
        <location evidence="3">Mitochondrion inner membrane</location>
        <topology evidence="3">Peripheral membrane protein</topology>
    </subcellularLocation>
    <subcellularLocation>
        <location evidence="2">Mitochondrion intermembrane space</location>
    </subcellularLocation>
</comment>
<evidence type="ECO:0000256" key="9">
    <source>
        <dbReference type="ARBA" id="ARBA00022792"/>
    </source>
</evidence>
<dbReference type="AlphaFoldDB" id="A0A8S8ZS46"/>
<keyword evidence="13 16" id="KW-1015">Disulfide bond</keyword>
<dbReference type="PANTHER" id="PTHR15224:SF1">
    <property type="entry name" value="NADH DEHYDROGENASE [UBIQUINONE] IRON-SULFUR PROTEIN 5"/>
    <property type="match status" value="1"/>
</dbReference>
<dbReference type="GO" id="GO:0005758">
    <property type="term" value="C:mitochondrial intermembrane space"/>
    <property type="evidence" value="ECO:0007669"/>
    <property type="project" value="UniProtKB-SubCell"/>
</dbReference>
<feature type="region of interest" description="Disordered" evidence="17">
    <location>
        <begin position="1"/>
        <end position="82"/>
    </location>
</feature>
<protein>
    <recommendedName>
        <fullName evidence="6">NADH dehydrogenase [ubiquinone] iron-sulfur protein 5</fullName>
    </recommendedName>
    <alternativeName>
        <fullName evidence="14">Complex I-15 kDa</fullName>
    </alternativeName>
    <alternativeName>
        <fullName evidence="15">NADH-ubiquinone oxidoreductase 15 kDa subunit</fullName>
    </alternativeName>
</protein>
<dbReference type="CDD" id="cd24141">
    <property type="entry name" value="NDUFS5-like"/>
    <property type="match status" value="1"/>
</dbReference>
<feature type="disulfide bond" evidence="16">
    <location>
        <begin position="101"/>
        <end position="117"/>
    </location>
</feature>
<evidence type="ECO:0000256" key="4">
    <source>
        <dbReference type="ARBA" id="ARBA00007372"/>
    </source>
</evidence>
<evidence type="ECO:0000313" key="19">
    <source>
        <dbReference type="Proteomes" id="UP000433876"/>
    </source>
</evidence>
<evidence type="ECO:0000256" key="1">
    <source>
        <dbReference type="ARBA" id="ARBA00003195"/>
    </source>
</evidence>
<dbReference type="PANTHER" id="PTHR15224">
    <property type="entry name" value="NADH DEHYDROGENASE [UBIQUINONE] IRON-SULFUR PROTEIN 5"/>
    <property type="match status" value="1"/>
</dbReference>
<evidence type="ECO:0000256" key="6">
    <source>
        <dbReference type="ARBA" id="ARBA00013482"/>
    </source>
</evidence>
<dbReference type="Pfam" id="PF10200">
    <property type="entry name" value="Ndufs5"/>
    <property type="match status" value="1"/>
</dbReference>
<keyword evidence="9" id="KW-0999">Mitochondrion inner membrane</keyword>
<evidence type="ECO:0000256" key="3">
    <source>
        <dbReference type="ARBA" id="ARBA00004637"/>
    </source>
</evidence>
<sequence length="182" mass="20191">MLGASERSTSRSPLSSPSSVEERDPREPARDPHHHRSSDIHFHASHDSGPSRPPPQFTTHRTDARSQQRIPYTKQPAMSSGYGMNGGPSRCFPFWQEVLACYVVNSNEEDSSGKKKCAPMLEDYYECLHHKKEAARVQALQAAYRKAEAEGGYKANPPTAGQIRNLGILGKEEDSRAVLTSK</sequence>
<evidence type="ECO:0000256" key="12">
    <source>
        <dbReference type="ARBA" id="ARBA00023136"/>
    </source>
</evidence>
<dbReference type="EMBL" id="NMPR01000035">
    <property type="protein sequence ID" value="KAA8633584.1"/>
    <property type="molecule type" value="Genomic_DNA"/>
</dbReference>
<keyword evidence="8" id="KW-0679">Respiratory chain</keyword>
<evidence type="ECO:0000256" key="17">
    <source>
        <dbReference type="SAM" id="MobiDB-lite"/>
    </source>
</evidence>
<feature type="compositionally biased region" description="Basic and acidic residues" evidence="17">
    <location>
        <begin position="20"/>
        <end position="46"/>
    </location>
</feature>
<comment type="caution">
    <text evidence="18">The sequence shown here is derived from an EMBL/GenBank/DDBJ whole genome shotgun (WGS) entry which is preliminary data.</text>
</comment>
<evidence type="ECO:0000256" key="5">
    <source>
        <dbReference type="ARBA" id="ARBA00011261"/>
    </source>
</evidence>
<dbReference type="VEuPathDB" id="FungiDB:SMAC_04043"/>
<keyword evidence="11" id="KW-0496">Mitochondrion</keyword>
<evidence type="ECO:0000313" key="18">
    <source>
        <dbReference type="EMBL" id="KAA8633584.1"/>
    </source>
</evidence>
<keyword evidence="10" id="KW-0249">Electron transport</keyword>
<keyword evidence="7" id="KW-0813">Transport</keyword>
<comment type="subunit">
    <text evidence="5">Mammalian complex I is composed of 45 different subunits. This is a component of the iron-sulfur (IP) fragment of the enzyme.</text>
</comment>
<dbReference type="GO" id="GO:0032981">
    <property type="term" value="P:mitochondrial respiratory chain complex I assembly"/>
    <property type="evidence" value="ECO:0007669"/>
    <property type="project" value="TreeGrafter"/>
</dbReference>
<dbReference type="Proteomes" id="UP000433876">
    <property type="component" value="Unassembled WGS sequence"/>
</dbReference>
<feature type="disulfide bond" evidence="16">
    <location>
        <begin position="91"/>
        <end position="127"/>
    </location>
</feature>
<name>A0A8S8ZS46_SORMA</name>
<comment type="similarity">
    <text evidence="4">Belongs to the complex I NDUFS5 subunit family.</text>
</comment>
<evidence type="ECO:0000256" key="8">
    <source>
        <dbReference type="ARBA" id="ARBA00022660"/>
    </source>
</evidence>
<organism evidence="18 19">
    <name type="scientific">Sordaria macrospora</name>
    <dbReference type="NCBI Taxonomy" id="5147"/>
    <lineage>
        <taxon>Eukaryota</taxon>
        <taxon>Fungi</taxon>
        <taxon>Dikarya</taxon>
        <taxon>Ascomycota</taxon>
        <taxon>Pezizomycotina</taxon>
        <taxon>Sordariomycetes</taxon>
        <taxon>Sordariomycetidae</taxon>
        <taxon>Sordariales</taxon>
        <taxon>Sordariaceae</taxon>
        <taxon>Sordaria</taxon>
    </lineage>
</organism>
<evidence type="ECO:0000256" key="13">
    <source>
        <dbReference type="ARBA" id="ARBA00023157"/>
    </source>
</evidence>
<keyword evidence="12" id="KW-0472">Membrane</keyword>
<evidence type="ECO:0000256" key="10">
    <source>
        <dbReference type="ARBA" id="ARBA00022982"/>
    </source>
</evidence>
<evidence type="ECO:0000256" key="11">
    <source>
        <dbReference type="ARBA" id="ARBA00023128"/>
    </source>
</evidence>
<reference evidence="18 19" key="1">
    <citation type="submission" date="2017-07" db="EMBL/GenBank/DDBJ databases">
        <title>Genome sequence of the Sordaria macrospora wild type strain R19027.</title>
        <authorList>
            <person name="Nowrousian M."/>
            <person name="Teichert I."/>
            <person name="Kueck U."/>
        </authorList>
    </citation>
    <scope>NUCLEOTIDE SEQUENCE [LARGE SCALE GENOMIC DNA]</scope>
    <source>
        <strain evidence="18 19">R19027</strain>
        <tissue evidence="18">Mycelium</tissue>
    </source>
</reference>
<gene>
    <name evidence="18" type="ORF">SMACR_04043</name>
</gene>
<evidence type="ECO:0000256" key="14">
    <source>
        <dbReference type="ARBA" id="ARBA00031222"/>
    </source>
</evidence>
<evidence type="ECO:0000256" key="16">
    <source>
        <dbReference type="PIRSR" id="PIRSR619342-50"/>
    </source>
</evidence>
<proteinExistence type="inferred from homology"/>
<accession>A0A8S8ZS46</accession>
<evidence type="ECO:0000256" key="7">
    <source>
        <dbReference type="ARBA" id="ARBA00022448"/>
    </source>
</evidence>